<dbReference type="EMBL" id="CP163443">
    <property type="protein sequence ID" value="XDQ56903.1"/>
    <property type="molecule type" value="Genomic_DNA"/>
</dbReference>
<dbReference type="AlphaFoldDB" id="A0AB39RSD0"/>
<dbReference type="InterPro" id="IPR008397">
    <property type="entry name" value="Alginate_lyase_dom"/>
</dbReference>
<dbReference type="PROSITE" id="PS51318">
    <property type="entry name" value="TAT"/>
    <property type="match status" value="1"/>
</dbReference>
<dbReference type="GO" id="GO:0016829">
    <property type="term" value="F:lyase activity"/>
    <property type="evidence" value="ECO:0007669"/>
    <property type="project" value="UniProtKB-KW"/>
</dbReference>
<dbReference type="Pfam" id="PF05426">
    <property type="entry name" value="Alginate_lyase"/>
    <property type="match status" value="1"/>
</dbReference>
<dbReference type="SUPFAM" id="SSF48230">
    <property type="entry name" value="Chondroitin AC/alginate lyase"/>
    <property type="match status" value="1"/>
</dbReference>
<keyword evidence="1" id="KW-0732">Signal</keyword>
<proteinExistence type="predicted"/>
<dbReference type="GO" id="GO:0042597">
    <property type="term" value="C:periplasmic space"/>
    <property type="evidence" value="ECO:0007669"/>
    <property type="project" value="InterPro"/>
</dbReference>
<gene>
    <name evidence="4" type="ORF">AB5J53_37100</name>
</gene>
<evidence type="ECO:0000256" key="1">
    <source>
        <dbReference type="ARBA" id="ARBA00022729"/>
    </source>
</evidence>
<sequence>MSRTKNPHTQGKPAQVSRRGLLRTAGGLTAALAVGASTAAATGGTADAAPATFTHPGMLHAYGELNRAKVRVAAGDDPWLSGWKRLTANSHSAGTWTPNPQATIIRGGTGENYGILYNDIHAAYQNALRWKIAGTTANGDTAVKILNAWSAKLTTVIGNADRFLAAGIYGYQFANAAELMRGYSGFDLARFKTMMLDVFYPLNNQFLTGHNDACITNYWANWDLCNMNSILAIGILCDDAAKYDQAVNYFKNGAGNGSIKHAIPFVYDSEGLAQYQESGRDQGHTVMGMGQLGAFCEMAWSQGDDLYGYDSNRFMKAAQYVAKYNLGQDVPFTTYTWGTGQSCAQQSQTVISSASRGQVRPVWDILYYHYARRRGLSVPYIQAMAESVRPEGGGGDYGSTSGGFDQLGFGTLMYAK</sequence>
<dbReference type="InterPro" id="IPR006311">
    <property type="entry name" value="TAT_signal"/>
</dbReference>
<evidence type="ECO:0000256" key="2">
    <source>
        <dbReference type="ARBA" id="ARBA00023239"/>
    </source>
</evidence>
<protein>
    <submittedName>
        <fullName evidence="4">Alginate lyase family protein</fullName>
    </submittedName>
</protein>
<dbReference type="Gene3D" id="1.50.10.100">
    <property type="entry name" value="Chondroitin AC/alginate lyase"/>
    <property type="match status" value="1"/>
</dbReference>
<organism evidence="4">
    <name type="scientific">Streptomyces sp. R41</name>
    <dbReference type="NCBI Taxonomy" id="3238632"/>
    <lineage>
        <taxon>Bacteria</taxon>
        <taxon>Bacillati</taxon>
        <taxon>Actinomycetota</taxon>
        <taxon>Actinomycetes</taxon>
        <taxon>Kitasatosporales</taxon>
        <taxon>Streptomycetaceae</taxon>
        <taxon>Streptomyces</taxon>
    </lineage>
</organism>
<evidence type="ECO:0000259" key="3">
    <source>
        <dbReference type="Pfam" id="PF05426"/>
    </source>
</evidence>
<evidence type="ECO:0000313" key="4">
    <source>
        <dbReference type="EMBL" id="XDQ56903.1"/>
    </source>
</evidence>
<accession>A0AB39RSD0</accession>
<reference evidence="4" key="1">
    <citation type="submission" date="2024-07" db="EMBL/GenBank/DDBJ databases">
        <authorList>
            <person name="Yu S.T."/>
        </authorList>
    </citation>
    <scope>NUCLEOTIDE SEQUENCE</scope>
    <source>
        <strain evidence="4">R41</strain>
    </source>
</reference>
<keyword evidence="2 4" id="KW-0456">Lyase</keyword>
<feature type="domain" description="Alginate lyase" evidence="3">
    <location>
        <begin position="121"/>
        <end position="326"/>
    </location>
</feature>
<dbReference type="InterPro" id="IPR008929">
    <property type="entry name" value="Chondroitin_lyas"/>
</dbReference>
<dbReference type="RefSeq" id="WP_369249973.1">
    <property type="nucleotide sequence ID" value="NZ_CP163443.1"/>
</dbReference>
<name>A0AB39RSD0_9ACTN</name>